<feature type="transmembrane region" description="Helical" evidence="11">
    <location>
        <begin position="1220"/>
        <end position="1242"/>
    </location>
</feature>
<evidence type="ECO:0000256" key="8">
    <source>
        <dbReference type="ARBA" id="ARBA00022989"/>
    </source>
</evidence>
<keyword evidence="4" id="KW-1003">Cell membrane</keyword>
<keyword evidence="7" id="KW-0067">ATP-binding</keyword>
<sequence>MDSQNIDTDTDHDAVVVVATEKDSGSTTPEIPLNPYTVDEDSDLNPASDSFNPEKCVKTMLQLVSKDECPVRVTGVAFKRLNVSGSSTITNTQATVSSIVWRLFDQIRSLINKRNHRVHILHNLEGLVRPGELLVVLGRPGSGCSTFLKTICGETHGITLDPNSEFNYHGIPFKDMHSQFQGEVVYTAEQDVHFPQLSVGVTLEFAALARTPRHPPGNIDRRAWAKHIRDIYMAIFGISHTVNTKVGNEYVRGVSGGERKRVSIAEAALGGSPFQCWDNSTRGLDSANAIEFCKTLRMASRLVGMTEAVAIYQAPQTAYNQFDKVLVLYQGRQIFFGPAARARPYFVRLGFHSPERQTTPDFLTSMTSPTERRVRPGLENRVPRTPDEFAQTWMLSPERTQLLKEIDEYNNDHPLGGPDFENFRKSIRLQKANSQSSKSPFIMSYAQQVRLCLWRGFERVRADPELQITQIVGQALSMLIISSLYFQLKPNTGAFFSRGSLVFFATLTNAFSSQLEMMSLYAQRPIVEKHARYALYRPSAEALASMLTGLPSKFLNSILFNIILYFMTGLRLTPGAFFFFFLTSFLTMLVMSSMFRTIASVSRTLDEAIAPGTIATIGLVIYSGFPMPTAYMHGWARWINWVDPIAYGFEASMINEFHDHNFNCSTFIPTGPGYSQNSSSRVCSAVGSVAGQTWVSGDAYLESSFQCSHSHKWRNIGVLIAFWIVFTAIYLAATDFIPAKKPKGRFCDNEGITSKRLPENPPGGLEVGILRQTATFQWQDVSYEIKIKGKPRLILDRVDGWVRPGTLTGEIRIYGSTFHSDSFLTKIPIALVGVSGAGKTTLLDVLASRVTMGVIYGTVLVDGKQIDDSFQRKTGYAQQQDLHLETSTVREALNFSALLRQPGRYSRSEKLAYVDQVIELLEMEDIADAVVGVPGEGLNVEQRKRLTIGVELAAKPELLLSLDEPTSGLDSQTSWSILKLLRRLRDHGQAILCTIHQPSAMLFQQFDRLLLLAGGGKTIYFGPVGPSASTLLEYFERNGGYQCPDDANPAEYMLEVIGAAPGSHTDINWPEVWRQSPERAAVKAQLEEWKDVLSNQEPPLTLQGNTSYTEFAASFPFQLLQTLVRIFQQYWRTPGYIYAKISLVGGSGIFIGFSFYNEANSQRGLQNQMFSLFMLMVNFGMLAQQVMPQFVTQRSLYEARERPSKNAEPTESVHLRGAQAFLLIIELLAFSSTFAHFAISAIPNAETAGNIANLCINMSLLFCGVLAGPTVFPHFWFWMYRISPFNYLVSGLIATSVSDTKVTCSDVEFLHFEPAANMTCGEYMAEFIQNAGGYVENPSATSACSFCPMSDTNSFLHTVSVEPYQVWRDFGILFAYIMFNVCAAILLYWLFRVRSKLKKSSEVVSQPVTQEISQVVKSHESPENNNYSE</sequence>
<evidence type="ECO:0000313" key="13">
    <source>
        <dbReference type="EMBL" id="KAJ5407813.1"/>
    </source>
</evidence>
<feature type="domain" description="ABC transporter" evidence="12">
    <location>
        <begin position="776"/>
        <end position="1039"/>
    </location>
</feature>
<dbReference type="InterPro" id="IPR003439">
    <property type="entry name" value="ABC_transporter-like_ATP-bd"/>
</dbReference>
<protein>
    <recommendedName>
        <fullName evidence="12">ABC transporter domain-containing protein</fullName>
    </recommendedName>
</protein>
<keyword evidence="3" id="KW-0813">Transport</keyword>
<evidence type="ECO:0000256" key="6">
    <source>
        <dbReference type="ARBA" id="ARBA00022741"/>
    </source>
</evidence>
<name>A0A9W9W7Q7_9EURO</name>
<dbReference type="InterPro" id="IPR043926">
    <property type="entry name" value="ABCG_dom"/>
</dbReference>
<dbReference type="GO" id="GO:0016887">
    <property type="term" value="F:ATP hydrolysis activity"/>
    <property type="evidence" value="ECO:0007669"/>
    <property type="project" value="InterPro"/>
</dbReference>
<dbReference type="InterPro" id="IPR017871">
    <property type="entry name" value="ABC_transporter-like_CS"/>
</dbReference>
<evidence type="ECO:0000256" key="3">
    <source>
        <dbReference type="ARBA" id="ARBA00022448"/>
    </source>
</evidence>
<feature type="transmembrane region" description="Helical" evidence="11">
    <location>
        <begin position="1254"/>
        <end position="1278"/>
    </location>
</feature>
<evidence type="ECO:0000259" key="12">
    <source>
        <dbReference type="PROSITE" id="PS50893"/>
    </source>
</evidence>
<dbReference type="SMART" id="SM00382">
    <property type="entry name" value="AAA"/>
    <property type="match status" value="2"/>
</dbReference>
<dbReference type="CDD" id="cd03233">
    <property type="entry name" value="ABCG_PDR_domain1"/>
    <property type="match status" value="1"/>
</dbReference>
<evidence type="ECO:0000256" key="7">
    <source>
        <dbReference type="ARBA" id="ARBA00022840"/>
    </source>
</evidence>
<comment type="similarity">
    <text evidence="2">Belongs to the ABC transporter superfamily. ABCG family. PDR (TC 3.A.1.205) subfamily.</text>
</comment>
<gene>
    <name evidence="13" type="ORF">N7509_001696</name>
</gene>
<dbReference type="PROSITE" id="PS50893">
    <property type="entry name" value="ABC_TRANSPORTER_2"/>
    <property type="match status" value="2"/>
</dbReference>
<dbReference type="InterPro" id="IPR029481">
    <property type="entry name" value="ABC_trans_N"/>
</dbReference>
<dbReference type="PROSITE" id="PS00211">
    <property type="entry name" value="ABC_TRANSPORTER_1"/>
    <property type="match status" value="1"/>
</dbReference>
<dbReference type="InterPro" id="IPR010929">
    <property type="entry name" value="PDR_CDR_ABC"/>
</dbReference>
<feature type="domain" description="ABC transporter" evidence="12">
    <location>
        <begin position="101"/>
        <end position="355"/>
    </location>
</feature>
<feature type="transmembrane region" description="Helical" evidence="11">
    <location>
        <begin position="608"/>
        <end position="625"/>
    </location>
</feature>
<keyword evidence="6" id="KW-0547">Nucleotide-binding</keyword>
<proteinExistence type="inferred from homology"/>
<keyword evidence="5 11" id="KW-0812">Transmembrane</keyword>
<dbReference type="Pfam" id="PF01061">
    <property type="entry name" value="ABC2_membrane"/>
    <property type="match status" value="3"/>
</dbReference>
<feature type="transmembrane region" description="Helical" evidence="11">
    <location>
        <begin position="1370"/>
        <end position="1391"/>
    </location>
</feature>
<evidence type="ECO:0000256" key="2">
    <source>
        <dbReference type="ARBA" id="ARBA00006012"/>
    </source>
</evidence>
<dbReference type="Pfam" id="PF14510">
    <property type="entry name" value="ABC_trans_N"/>
    <property type="match status" value="1"/>
</dbReference>
<dbReference type="OrthoDB" id="245989at2759"/>
<dbReference type="InterPro" id="IPR034003">
    <property type="entry name" value="ABCG_PDR_2"/>
</dbReference>
<evidence type="ECO:0000256" key="10">
    <source>
        <dbReference type="SAM" id="MobiDB-lite"/>
    </source>
</evidence>
<evidence type="ECO:0000256" key="5">
    <source>
        <dbReference type="ARBA" id="ARBA00022692"/>
    </source>
</evidence>
<dbReference type="RefSeq" id="XP_056492128.1">
    <property type="nucleotide sequence ID" value="XM_056626333.1"/>
</dbReference>
<dbReference type="InterPro" id="IPR034001">
    <property type="entry name" value="ABCG_PDR_1"/>
</dbReference>
<dbReference type="PANTHER" id="PTHR19241">
    <property type="entry name" value="ATP-BINDING CASSETTE TRANSPORTER"/>
    <property type="match status" value="1"/>
</dbReference>
<feature type="transmembrane region" description="Helical" evidence="11">
    <location>
        <begin position="576"/>
        <end position="596"/>
    </location>
</feature>
<keyword evidence="14" id="KW-1185">Reference proteome</keyword>
<feature type="compositionally biased region" description="Basic and acidic residues" evidence="10">
    <location>
        <begin position="370"/>
        <end position="381"/>
    </location>
</feature>
<dbReference type="EMBL" id="JAPZBU010000004">
    <property type="protein sequence ID" value="KAJ5407813.1"/>
    <property type="molecule type" value="Genomic_DNA"/>
</dbReference>
<dbReference type="GeneID" id="81365313"/>
<organism evidence="13 14">
    <name type="scientific">Penicillium cosmopolitanum</name>
    <dbReference type="NCBI Taxonomy" id="1131564"/>
    <lineage>
        <taxon>Eukaryota</taxon>
        <taxon>Fungi</taxon>
        <taxon>Dikarya</taxon>
        <taxon>Ascomycota</taxon>
        <taxon>Pezizomycotina</taxon>
        <taxon>Eurotiomycetes</taxon>
        <taxon>Eurotiomycetidae</taxon>
        <taxon>Eurotiales</taxon>
        <taxon>Aspergillaceae</taxon>
        <taxon>Penicillium</taxon>
    </lineage>
</organism>
<feature type="transmembrane region" description="Helical" evidence="11">
    <location>
        <begin position="1135"/>
        <end position="1157"/>
    </location>
</feature>
<dbReference type="Gene3D" id="3.40.50.300">
    <property type="entry name" value="P-loop containing nucleotide triphosphate hydrolases"/>
    <property type="match status" value="2"/>
</dbReference>
<dbReference type="GO" id="GO:0005886">
    <property type="term" value="C:plasma membrane"/>
    <property type="evidence" value="ECO:0007669"/>
    <property type="project" value="UniProtKB-SubCell"/>
</dbReference>
<dbReference type="CDD" id="cd03232">
    <property type="entry name" value="ABCG_PDR_domain2"/>
    <property type="match status" value="1"/>
</dbReference>
<feature type="transmembrane region" description="Helical" evidence="11">
    <location>
        <begin position="542"/>
        <end position="564"/>
    </location>
</feature>
<dbReference type="FunFam" id="3.40.50.300:FF:000054">
    <property type="entry name" value="ABC multidrug transporter atrF"/>
    <property type="match status" value="1"/>
</dbReference>
<evidence type="ECO:0000256" key="1">
    <source>
        <dbReference type="ARBA" id="ARBA00004651"/>
    </source>
</evidence>
<keyword evidence="9 11" id="KW-0472">Membrane</keyword>
<feature type="compositionally biased region" description="Polar residues" evidence="10">
    <location>
        <begin position="358"/>
        <end position="369"/>
    </location>
</feature>
<accession>A0A9W9W7Q7</accession>
<dbReference type="Pfam" id="PF19055">
    <property type="entry name" value="ABC2_membrane_7"/>
    <property type="match status" value="1"/>
</dbReference>
<reference evidence="13" key="1">
    <citation type="submission" date="2022-12" db="EMBL/GenBank/DDBJ databases">
        <authorList>
            <person name="Petersen C."/>
        </authorList>
    </citation>
    <scope>NUCLEOTIDE SEQUENCE</scope>
    <source>
        <strain evidence="13">IBT 29677</strain>
    </source>
</reference>
<dbReference type="InterPro" id="IPR013525">
    <property type="entry name" value="ABC2_TM"/>
</dbReference>
<comment type="caution">
    <text evidence="13">The sequence shown here is derived from an EMBL/GenBank/DDBJ whole genome shotgun (WGS) entry which is preliminary data.</text>
</comment>
<dbReference type="GO" id="GO:0140359">
    <property type="term" value="F:ABC-type transporter activity"/>
    <property type="evidence" value="ECO:0007669"/>
    <property type="project" value="InterPro"/>
</dbReference>
<feature type="transmembrane region" description="Helical" evidence="11">
    <location>
        <begin position="1169"/>
        <end position="1187"/>
    </location>
</feature>
<feature type="transmembrane region" description="Helical" evidence="11">
    <location>
        <begin position="716"/>
        <end position="733"/>
    </location>
</feature>
<evidence type="ECO:0000256" key="4">
    <source>
        <dbReference type="ARBA" id="ARBA00022475"/>
    </source>
</evidence>
<dbReference type="InterPro" id="IPR003593">
    <property type="entry name" value="AAA+_ATPase"/>
</dbReference>
<dbReference type="InterPro" id="IPR027417">
    <property type="entry name" value="P-loop_NTPase"/>
</dbReference>
<reference evidence="13" key="2">
    <citation type="journal article" date="2023" name="IMA Fungus">
        <title>Comparative genomic study of the Penicillium genus elucidates a diverse pangenome and 15 lateral gene transfer events.</title>
        <authorList>
            <person name="Petersen C."/>
            <person name="Sorensen T."/>
            <person name="Nielsen M.R."/>
            <person name="Sondergaard T.E."/>
            <person name="Sorensen J.L."/>
            <person name="Fitzpatrick D.A."/>
            <person name="Frisvad J.C."/>
            <person name="Nielsen K.L."/>
        </authorList>
    </citation>
    <scope>NUCLEOTIDE SEQUENCE</scope>
    <source>
        <strain evidence="13">IBT 29677</strain>
    </source>
</reference>
<comment type="subcellular location">
    <subcellularLocation>
        <location evidence="1">Cell membrane</location>
        <topology evidence="1">Multi-pass membrane protein</topology>
    </subcellularLocation>
</comment>
<keyword evidence="8 11" id="KW-1133">Transmembrane helix</keyword>
<dbReference type="Pfam" id="PF00005">
    <property type="entry name" value="ABC_tran"/>
    <property type="match status" value="2"/>
</dbReference>
<evidence type="ECO:0000256" key="9">
    <source>
        <dbReference type="ARBA" id="ARBA00023136"/>
    </source>
</evidence>
<evidence type="ECO:0000313" key="14">
    <source>
        <dbReference type="Proteomes" id="UP001147747"/>
    </source>
</evidence>
<dbReference type="SUPFAM" id="SSF52540">
    <property type="entry name" value="P-loop containing nucleoside triphosphate hydrolases"/>
    <property type="match status" value="2"/>
</dbReference>
<evidence type="ECO:0000256" key="11">
    <source>
        <dbReference type="SAM" id="Phobius"/>
    </source>
</evidence>
<dbReference type="GO" id="GO:0005524">
    <property type="term" value="F:ATP binding"/>
    <property type="evidence" value="ECO:0007669"/>
    <property type="project" value="UniProtKB-KW"/>
</dbReference>
<dbReference type="Pfam" id="PF06422">
    <property type="entry name" value="PDR_CDR"/>
    <property type="match status" value="1"/>
</dbReference>
<dbReference type="Proteomes" id="UP001147747">
    <property type="component" value="Unassembled WGS sequence"/>
</dbReference>
<feature type="region of interest" description="Disordered" evidence="10">
    <location>
        <begin position="358"/>
        <end position="381"/>
    </location>
</feature>